<sequence>MRIWIPKFVASAIIARAQRTPYFDLKGYMQRWWVKKPRGHDASAAEDGRRDTSWGARVHRTIRSDAGRDLHDHPWWNVSIVLRGGYWEVIPTDQDQLPRFDSRPERTFRSGSYAATVQGYRRVWRGPGSIVFRRATDRHRLEIPDGGEAWSLFVMGPWQRNWGFHTPHGWVAWREYVEAPRRYIEPRSASDAIPIRA</sequence>
<keyword evidence="2" id="KW-1185">Reference proteome</keyword>
<gene>
    <name evidence="1" type="ORF">PPN31114_00217</name>
</gene>
<dbReference type="AlphaFoldDB" id="A0A5E4RJ25"/>
<organism evidence="1 2">
    <name type="scientific">Pandoraea pneumonica</name>
    <dbReference type="NCBI Taxonomy" id="2508299"/>
    <lineage>
        <taxon>Bacteria</taxon>
        <taxon>Pseudomonadati</taxon>
        <taxon>Pseudomonadota</taxon>
        <taxon>Betaproteobacteria</taxon>
        <taxon>Burkholderiales</taxon>
        <taxon>Burkholderiaceae</taxon>
        <taxon>Pandoraea</taxon>
    </lineage>
</organism>
<dbReference type="SUPFAM" id="SSF51182">
    <property type="entry name" value="RmlC-like cupins"/>
    <property type="match status" value="1"/>
</dbReference>
<protein>
    <recommendedName>
        <fullName evidence="3">Cupin</fullName>
    </recommendedName>
</protein>
<dbReference type="Proteomes" id="UP000366945">
    <property type="component" value="Unassembled WGS sequence"/>
</dbReference>
<evidence type="ECO:0008006" key="3">
    <source>
        <dbReference type="Google" id="ProtNLM"/>
    </source>
</evidence>
<reference evidence="1 2" key="1">
    <citation type="submission" date="2019-08" db="EMBL/GenBank/DDBJ databases">
        <authorList>
            <person name="Peeters C."/>
        </authorList>
    </citation>
    <scope>NUCLEOTIDE SEQUENCE [LARGE SCALE GENOMIC DNA]</scope>
    <source>
        <strain evidence="1 2">LMG 31114</strain>
    </source>
</reference>
<dbReference type="InterPro" id="IPR011051">
    <property type="entry name" value="RmlC_Cupin_sf"/>
</dbReference>
<accession>A0A5E4RJ25</accession>
<dbReference type="EMBL" id="CABPSK010000001">
    <property type="protein sequence ID" value="VVD63350.1"/>
    <property type="molecule type" value="Genomic_DNA"/>
</dbReference>
<dbReference type="RefSeq" id="WP_174987537.1">
    <property type="nucleotide sequence ID" value="NZ_CABPSK010000001.1"/>
</dbReference>
<proteinExistence type="predicted"/>
<name>A0A5E4RJ25_9BURK</name>
<dbReference type="GeneID" id="300402294"/>
<evidence type="ECO:0000313" key="2">
    <source>
        <dbReference type="Proteomes" id="UP000366945"/>
    </source>
</evidence>
<evidence type="ECO:0000313" key="1">
    <source>
        <dbReference type="EMBL" id="VVD63350.1"/>
    </source>
</evidence>